<dbReference type="PANTHER" id="PTHR10828">
    <property type="entry name" value="M-PHASE INDUCER PHOSPHATASE DUAL SPECIFICITY PHOSPHATASE CDC25"/>
    <property type="match status" value="1"/>
</dbReference>
<dbReference type="GO" id="GO:0110032">
    <property type="term" value="P:positive regulation of G2/MI transition of meiotic cell cycle"/>
    <property type="evidence" value="ECO:0007669"/>
    <property type="project" value="TreeGrafter"/>
</dbReference>
<gene>
    <name evidence="11" type="ORF">CAEBREN_20667</name>
</gene>
<evidence type="ECO:0000256" key="7">
    <source>
        <dbReference type="ARBA" id="ARBA00023306"/>
    </source>
</evidence>
<dbReference type="OrthoDB" id="26523at2759"/>
<dbReference type="EC" id="3.1.3.48" evidence="2"/>
<proteinExistence type="inferred from homology"/>
<evidence type="ECO:0000256" key="3">
    <source>
        <dbReference type="ARBA" id="ARBA00022618"/>
    </source>
</evidence>
<dbReference type="InterPro" id="IPR036873">
    <property type="entry name" value="Rhodanese-like_dom_sf"/>
</dbReference>
<dbReference type="GO" id="GO:0004725">
    <property type="term" value="F:protein tyrosine phosphatase activity"/>
    <property type="evidence" value="ECO:0007669"/>
    <property type="project" value="UniProtKB-EC"/>
</dbReference>
<reference evidence="12" key="1">
    <citation type="submission" date="2011-07" db="EMBL/GenBank/DDBJ databases">
        <authorList>
            <consortium name="Caenorhabditis brenneri Sequencing and Analysis Consortium"/>
            <person name="Wilson R.K."/>
        </authorList>
    </citation>
    <scope>NUCLEOTIDE SEQUENCE [LARGE SCALE GENOMIC DNA]</scope>
    <source>
        <strain evidence="12">PB2801</strain>
    </source>
</reference>
<evidence type="ECO:0000256" key="8">
    <source>
        <dbReference type="ARBA" id="ARBA00051722"/>
    </source>
</evidence>
<dbReference type="GO" id="GO:0005634">
    <property type="term" value="C:nucleus"/>
    <property type="evidence" value="ECO:0007669"/>
    <property type="project" value="TreeGrafter"/>
</dbReference>
<dbReference type="Proteomes" id="UP000008068">
    <property type="component" value="Unassembled WGS sequence"/>
</dbReference>
<dbReference type="SMART" id="SM00450">
    <property type="entry name" value="RHOD"/>
    <property type="match status" value="1"/>
</dbReference>
<evidence type="ECO:0000256" key="1">
    <source>
        <dbReference type="ARBA" id="ARBA00011065"/>
    </source>
</evidence>
<feature type="compositionally biased region" description="Polar residues" evidence="9">
    <location>
        <begin position="230"/>
        <end position="239"/>
    </location>
</feature>
<dbReference type="EMBL" id="GL380523">
    <property type="protein sequence ID" value="EGT57195.1"/>
    <property type="molecule type" value="Genomic_DNA"/>
</dbReference>
<evidence type="ECO:0000256" key="4">
    <source>
        <dbReference type="ARBA" id="ARBA00022776"/>
    </source>
</evidence>
<dbReference type="PRINTS" id="PR00716">
    <property type="entry name" value="MPIPHPHTASE"/>
</dbReference>
<dbReference type="InParanoid" id="G0PHZ8"/>
<dbReference type="HOGENOM" id="CLU_909814_0_0_1"/>
<keyword evidence="6" id="KW-0904">Protein phosphatase</keyword>
<dbReference type="Pfam" id="PF00581">
    <property type="entry name" value="Rhodanese"/>
    <property type="match status" value="1"/>
</dbReference>
<dbReference type="InterPro" id="IPR000751">
    <property type="entry name" value="MPI_Phosphatase"/>
</dbReference>
<evidence type="ECO:0000256" key="5">
    <source>
        <dbReference type="ARBA" id="ARBA00022801"/>
    </source>
</evidence>
<keyword evidence="3" id="KW-0132">Cell division</keyword>
<dbReference type="GO" id="GO:0000086">
    <property type="term" value="P:G2/M transition of mitotic cell cycle"/>
    <property type="evidence" value="ECO:0007669"/>
    <property type="project" value="TreeGrafter"/>
</dbReference>
<dbReference type="GO" id="GO:0005737">
    <property type="term" value="C:cytoplasm"/>
    <property type="evidence" value="ECO:0007669"/>
    <property type="project" value="TreeGrafter"/>
</dbReference>
<dbReference type="GO" id="GO:0010971">
    <property type="term" value="P:positive regulation of G2/M transition of mitotic cell cycle"/>
    <property type="evidence" value="ECO:0007669"/>
    <property type="project" value="TreeGrafter"/>
</dbReference>
<dbReference type="GO" id="GO:0051301">
    <property type="term" value="P:cell division"/>
    <property type="evidence" value="ECO:0007669"/>
    <property type="project" value="UniProtKB-KW"/>
</dbReference>
<evidence type="ECO:0000256" key="9">
    <source>
        <dbReference type="SAM" id="MobiDB-lite"/>
    </source>
</evidence>
<dbReference type="SUPFAM" id="SSF52821">
    <property type="entry name" value="Rhodanese/Cell cycle control phosphatase"/>
    <property type="match status" value="1"/>
</dbReference>
<evidence type="ECO:0000256" key="6">
    <source>
        <dbReference type="ARBA" id="ARBA00022912"/>
    </source>
</evidence>
<keyword evidence="12" id="KW-1185">Reference proteome</keyword>
<dbReference type="InterPro" id="IPR001763">
    <property type="entry name" value="Rhodanese-like_dom"/>
</dbReference>
<feature type="region of interest" description="Disordered" evidence="9">
    <location>
        <begin position="149"/>
        <end position="168"/>
    </location>
</feature>
<feature type="compositionally biased region" description="Basic and acidic residues" evidence="9">
    <location>
        <begin position="159"/>
        <end position="168"/>
    </location>
</feature>
<name>G0PHZ8_CAEBE</name>
<dbReference type="PROSITE" id="PS50206">
    <property type="entry name" value="RHODANESE_3"/>
    <property type="match status" value="1"/>
</dbReference>
<dbReference type="Gene3D" id="3.40.250.10">
    <property type="entry name" value="Rhodanese-like domain"/>
    <property type="match status" value="1"/>
</dbReference>
<evidence type="ECO:0000313" key="11">
    <source>
        <dbReference type="EMBL" id="EGT57195.1"/>
    </source>
</evidence>
<dbReference type="STRING" id="135651.G0PHZ8"/>
<keyword evidence="5" id="KW-0378">Hydrolase</keyword>
<dbReference type="AlphaFoldDB" id="G0PHZ8"/>
<protein>
    <recommendedName>
        <fullName evidence="2">protein-tyrosine-phosphatase</fullName>
        <ecNumber evidence="2">3.1.3.48</ecNumber>
    </recommendedName>
</protein>
<dbReference type="PANTHER" id="PTHR10828:SF76">
    <property type="entry name" value="M-PHASE INDUCER PHOSPHATASE"/>
    <property type="match status" value="1"/>
</dbReference>
<keyword evidence="4" id="KW-0498">Mitosis</keyword>
<evidence type="ECO:0000256" key="2">
    <source>
        <dbReference type="ARBA" id="ARBA00013064"/>
    </source>
</evidence>
<keyword evidence="7" id="KW-0131">Cell cycle</keyword>
<feature type="region of interest" description="Disordered" evidence="9">
    <location>
        <begin position="230"/>
        <end position="311"/>
    </location>
</feature>
<dbReference type="FunFam" id="3.40.250.10:FF:000021">
    <property type="entry name" value="M-phase inducer phosphatase cdc-25.2"/>
    <property type="match status" value="1"/>
</dbReference>
<accession>G0PHZ8</accession>
<dbReference type="eggNOG" id="KOG3772">
    <property type="taxonomic scope" value="Eukaryota"/>
</dbReference>
<feature type="domain" description="Rhodanese" evidence="10">
    <location>
        <begin position="40"/>
        <end position="142"/>
    </location>
</feature>
<comment type="catalytic activity">
    <reaction evidence="8">
        <text>O-phospho-L-tyrosyl-[protein] + H2O = L-tyrosyl-[protein] + phosphate</text>
        <dbReference type="Rhea" id="RHEA:10684"/>
        <dbReference type="Rhea" id="RHEA-COMP:10136"/>
        <dbReference type="Rhea" id="RHEA-COMP:20101"/>
        <dbReference type="ChEBI" id="CHEBI:15377"/>
        <dbReference type="ChEBI" id="CHEBI:43474"/>
        <dbReference type="ChEBI" id="CHEBI:46858"/>
        <dbReference type="ChEBI" id="CHEBI:61978"/>
        <dbReference type="EC" id="3.1.3.48"/>
    </reaction>
</comment>
<evidence type="ECO:0000259" key="10">
    <source>
        <dbReference type="PROSITE" id="PS50206"/>
    </source>
</evidence>
<organism evidence="12">
    <name type="scientific">Caenorhabditis brenneri</name>
    <name type="common">Nematode worm</name>
    <dbReference type="NCBI Taxonomy" id="135651"/>
    <lineage>
        <taxon>Eukaryota</taxon>
        <taxon>Metazoa</taxon>
        <taxon>Ecdysozoa</taxon>
        <taxon>Nematoda</taxon>
        <taxon>Chromadorea</taxon>
        <taxon>Rhabditida</taxon>
        <taxon>Rhabditina</taxon>
        <taxon>Rhabditomorpha</taxon>
        <taxon>Rhabditoidea</taxon>
        <taxon>Rhabditidae</taxon>
        <taxon>Peloderinae</taxon>
        <taxon>Caenorhabditis</taxon>
    </lineage>
</organism>
<evidence type="ECO:0000313" key="12">
    <source>
        <dbReference type="Proteomes" id="UP000008068"/>
    </source>
</evidence>
<sequence>MNVEVVYQLTTVSSNCSTCFRRIDASVLMDLLHTHSEDAFNMRYVLVDCRYPFEFDGGHIKHAINFYDRETINRLFFDENKTPKHQKIPIFYCEFSQKRAPKMADALRVFDRNTNEMKYPHCSFAEMYVLDKGYRNFFDETRIHNENGDHVSLASGRHKSNDSPDRELGNRVNSMPWDHGFFQLLCIPNAYIEMLHKDFLKELKSFQYHKKMKPGKPVYKSHSTPENLVSLRNSDQAPLTPSRAGKMSNLESPETPPSRGLIKHKSQRNLLRDRFNDNTESTTGISGKLKEEGEDESKPSSLKGSKKRGGLAFIENDQIVSDKIYSFTKLISLALTSSTHSESTGSDSK</sequence>
<comment type="similarity">
    <text evidence="1">Belongs to the MPI phosphatase family.</text>
</comment>